<dbReference type="EMBL" id="GBRA01000020">
    <property type="protein sequence ID" value="JAC94774.1"/>
    <property type="molecule type" value="Transcribed_RNA"/>
</dbReference>
<organism evidence="2">
    <name type="scientific">Gemmula speciosa</name>
    <name type="common">Splendid gem-turris</name>
    <name type="synonym">Pleurotoma speciosa</name>
    <dbReference type="NCBI Taxonomy" id="439592"/>
    <lineage>
        <taxon>Eukaryota</taxon>
        <taxon>Metazoa</taxon>
        <taxon>Spiralia</taxon>
        <taxon>Lophotrochozoa</taxon>
        <taxon>Mollusca</taxon>
        <taxon>Gastropoda</taxon>
        <taxon>Caenogastropoda</taxon>
        <taxon>Neogastropoda</taxon>
        <taxon>Conoidea</taxon>
        <taxon>Turridae</taxon>
        <taxon>Gemmula</taxon>
    </lineage>
</organism>
<feature type="chain" id="PRO_5001945447" evidence="1">
    <location>
        <begin position="22"/>
        <end position="80"/>
    </location>
</feature>
<evidence type="ECO:0000256" key="1">
    <source>
        <dbReference type="SAM" id="SignalP"/>
    </source>
</evidence>
<accession>A0A098LXU8</accession>
<sequence>MRFHVIMTTTLLMSLLMSADATPVNQAERSAMLKSRIGPGNECEPWCSHCHSPHCNTPESLNDDTCNTACAHCHLCFPEP</sequence>
<reference evidence="2" key="1">
    <citation type="journal article" date="2014" name="Toxicon">
        <title>A bioinformatics survey for conotoxin-like sequences in three turrid snail venom duct transcriptomes.</title>
        <authorList>
            <person name="Gonzales D.T."/>
            <person name="Saloma C.P."/>
        </authorList>
    </citation>
    <scope>NUCLEOTIDE SEQUENCE</scope>
    <source>
        <tissue evidence="2">Venom duct</tissue>
    </source>
</reference>
<evidence type="ECO:0000313" key="2">
    <source>
        <dbReference type="EMBL" id="JAC94774.1"/>
    </source>
</evidence>
<keyword evidence="1" id="KW-0732">Signal</keyword>
<proteinExistence type="predicted"/>
<protein>
    <submittedName>
        <fullName evidence="2">Gsp_20 putative toxin</fullName>
    </submittedName>
</protein>
<feature type="signal peptide" evidence="1">
    <location>
        <begin position="1"/>
        <end position="21"/>
    </location>
</feature>
<dbReference type="AlphaFoldDB" id="A0A098LXU8"/>
<reference evidence="2" key="2">
    <citation type="submission" date="2014-09" db="EMBL/GenBank/DDBJ databases">
        <authorList>
            <person name="Gonzales D.T.T."/>
            <person name="Saloma C.P."/>
        </authorList>
    </citation>
    <scope>NUCLEOTIDE SEQUENCE</scope>
    <source>
        <tissue evidence="2">Venom duct</tissue>
    </source>
</reference>
<name>A0A098LXU8_GEMSP</name>